<feature type="domain" description="Resolvase/invertase-type recombinase catalytic" evidence="6">
    <location>
        <begin position="8"/>
        <end position="158"/>
    </location>
</feature>
<dbReference type="EMBL" id="UHBY01000003">
    <property type="protein sequence ID" value="SUL30461.1"/>
    <property type="molecule type" value="Genomic_DNA"/>
</dbReference>
<dbReference type="InterPro" id="IPR006119">
    <property type="entry name" value="Resolv_N"/>
</dbReference>
<dbReference type="Gene3D" id="3.40.50.1390">
    <property type="entry name" value="Resolvase, N-terminal catalytic domain"/>
    <property type="match status" value="1"/>
</dbReference>
<dbReference type="PANTHER" id="PTHR30461">
    <property type="entry name" value="DNA-INVERTASE FROM LAMBDOID PROPHAGE"/>
    <property type="match status" value="1"/>
</dbReference>
<evidence type="ECO:0000313" key="8">
    <source>
        <dbReference type="Proteomes" id="UP000254116"/>
    </source>
</evidence>
<dbReference type="GO" id="GO:0015074">
    <property type="term" value="P:DNA integration"/>
    <property type="evidence" value="ECO:0007669"/>
    <property type="project" value="UniProtKB-KW"/>
</dbReference>
<reference evidence="7 8" key="1">
    <citation type="submission" date="2018-06" db="EMBL/GenBank/DDBJ databases">
        <authorList>
            <consortium name="Pathogen Informatics"/>
            <person name="Doyle S."/>
        </authorList>
    </citation>
    <scope>NUCLEOTIDE SEQUENCE [LARGE SCALE GENOMIC DNA]</scope>
    <source>
        <strain evidence="7 8">NCTC10702</strain>
    </source>
</reference>
<dbReference type="Pfam" id="PF00239">
    <property type="entry name" value="Resolvase"/>
    <property type="match status" value="1"/>
</dbReference>
<dbReference type="PROSITE" id="PS51736">
    <property type="entry name" value="RECOMBINASES_3"/>
    <property type="match status" value="1"/>
</dbReference>
<evidence type="ECO:0000313" key="7">
    <source>
        <dbReference type="EMBL" id="SUL30461.1"/>
    </source>
</evidence>
<sequence>MQQLKTKRVGIYVRVSTEMQSTEGYSIDGQINQIKEYCDFHHFEVKDIYADRGISGKSMNRPELQRILKDAKDGYIDCVMVYKTNRLARNTSDLLKLSKIYTNKMSNFSVCQSVWKSILLLVNSCYKYLRVSQNSNVITLSRMYLWVKRDVPRRLLSR</sequence>
<keyword evidence="1" id="KW-0229">DNA integration</keyword>
<keyword evidence="2" id="KW-0238">DNA-binding</keyword>
<dbReference type="GO" id="GO:0000150">
    <property type="term" value="F:DNA strand exchange activity"/>
    <property type="evidence" value="ECO:0007669"/>
    <property type="project" value="InterPro"/>
</dbReference>
<dbReference type="CDD" id="cd00338">
    <property type="entry name" value="Ser_Recombinase"/>
    <property type="match status" value="1"/>
</dbReference>
<dbReference type="GO" id="GO:0003677">
    <property type="term" value="F:DNA binding"/>
    <property type="evidence" value="ECO:0007669"/>
    <property type="project" value="UniProtKB-KW"/>
</dbReference>
<proteinExistence type="predicted"/>
<name>A0A380ECS0_STAAU</name>
<dbReference type="InterPro" id="IPR036162">
    <property type="entry name" value="Resolvase-like_N_sf"/>
</dbReference>
<dbReference type="AlphaFoldDB" id="A0A380ECS0"/>
<evidence type="ECO:0000256" key="4">
    <source>
        <dbReference type="PIRSR" id="PIRSR606118-50"/>
    </source>
</evidence>
<dbReference type="InterPro" id="IPR006118">
    <property type="entry name" value="Recombinase_CS"/>
</dbReference>
<dbReference type="Proteomes" id="UP000254116">
    <property type="component" value="Unassembled WGS sequence"/>
</dbReference>
<dbReference type="PANTHER" id="PTHR30461:SF23">
    <property type="entry name" value="DNA RECOMBINASE-RELATED"/>
    <property type="match status" value="1"/>
</dbReference>
<evidence type="ECO:0000256" key="3">
    <source>
        <dbReference type="ARBA" id="ARBA00023172"/>
    </source>
</evidence>
<evidence type="ECO:0000256" key="5">
    <source>
        <dbReference type="PROSITE-ProRule" id="PRU10137"/>
    </source>
</evidence>
<gene>
    <name evidence="7" type="primary">ccrB_2</name>
    <name evidence="7" type="ORF">NCTC10702_00191</name>
</gene>
<dbReference type="PROSITE" id="PS00397">
    <property type="entry name" value="RECOMBINASES_1"/>
    <property type="match status" value="1"/>
</dbReference>
<accession>A0A380ECS0</accession>
<evidence type="ECO:0000256" key="1">
    <source>
        <dbReference type="ARBA" id="ARBA00022908"/>
    </source>
</evidence>
<protein>
    <submittedName>
        <fullName evidence="7">Site-specific recombinase</fullName>
    </submittedName>
</protein>
<organism evidence="7 8">
    <name type="scientific">Staphylococcus aureus</name>
    <dbReference type="NCBI Taxonomy" id="1280"/>
    <lineage>
        <taxon>Bacteria</taxon>
        <taxon>Bacillati</taxon>
        <taxon>Bacillota</taxon>
        <taxon>Bacilli</taxon>
        <taxon>Bacillales</taxon>
        <taxon>Staphylococcaceae</taxon>
        <taxon>Staphylococcus</taxon>
    </lineage>
</organism>
<evidence type="ECO:0000259" key="6">
    <source>
        <dbReference type="PROSITE" id="PS51736"/>
    </source>
</evidence>
<keyword evidence="3" id="KW-0233">DNA recombination</keyword>
<dbReference type="InterPro" id="IPR050639">
    <property type="entry name" value="SSR_resolvase"/>
</dbReference>
<dbReference type="SMART" id="SM00857">
    <property type="entry name" value="Resolvase"/>
    <property type="match status" value="1"/>
</dbReference>
<dbReference type="SUPFAM" id="SSF53041">
    <property type="entry name" value="Resolvase-like"/>
    <property type="match status" value="1"/>
</dbReference>
<evidence type="ECO:0000256" key="2">
    <source>
        <dbReference type="ARBA" id="ARBA00023125"/>
    </source>
</evidence>
<feature type="active site" description="O-(5'-phospho-DNA)-serine intermediate" evidence="4 5">
    <location>
        <position position="16"/>
    </location>
</feature>